<name>A0A382PKE4_9ZZZZ</name>
<dbReference type="AlphaFoldDB" id="A0A382PKE4"/>
<proteinExistence type="predicted"/>
<accession>A0A382PKE4</accession>
<dbReference type="EMBL" id="UINC01107619">
    <property type="protein sequence ID" value="SVC73135.1"/>
    <property type="molecule type" value="Genomic_DNA"/>
</dbReference>
<protein>
    <submittedName>
        <fullName evidence="1">Uncharacterized protein</fullName>
    </submittedName>
</protein>
<evidence type="ECO:0000313" key="1">
    <source>
        <dbReference type="EMBL" id="SVC73135.1"/>
    </source>
</evidence>
<sequence>MKFNRQNLKIPQYLEKIIKLFPHISSGRKNYKDQHIRILKNIDIVKKFIKKNKNN</sequence>
<gene>
    <name evidence="1" type="ORF">METZ01_LOCUS325989</name>
</gene>
<reference evidence="1" key="1">
    <citation type="submission" date="2018-05" db="EMBL/GenBank/DDBJ databases">
        <authorList>
            <person name="Lanie J.A."/>
            <person name="Ng W.-L."/>
            <person name="Kazmierczak K.M."/>
            <person name="Andrzejewski T.M."/>
            <person name="Davidsen T.M."/>
            <person name="Wayne K.J."/>
            <person name="Tettelin H."/>
            <person name="Glass J.I."/>
            <person name="Rusch D."/>
            <person name="Podicherti R."/>
            <person name="Tsui H.-C.T."/>
            <person name="Winkler M.E."/>
        </authorList>
    </citation>
    <scope>NUCLEOTIDE SEQUENCE</scope>
</reference>
<organism evidence="1">
    <name type="scientific">marine metagenome</name>
    <dbReference type="NCBI Taxonomy" id="408172"/>
    <lineage>
        <taxon>unclassified sequences</taxon>
        <taxon>metagenomes</taxon>
        <taxon>ecological metagenomes</taxon>
    </lineage>
</organism>